<evidence type="ECO:0000313" key="2">
    <source>
        <dbReference type="EMBL" id="QDB01247.1"/>
    </source>
</evidence>
<dbReference type="RefSeq" id="WP_003466293.1">
    <property type="nucleotide sequence ID" value="NZ_CATNXL010000003.1"/>
</dbReference>
<feature type="transmembrane region" description="Helical" evidence="1">
    <location>
        <begin position="58"/>
        <end position="78"/>
    </location>
</feature>
<keyword evidence="2" id="KW-0614">Plasmid</keyword>
<name>A0A4Y5T4C2_CLOPF</name>
<keyword evidence="1" id="KW-0812">Transmembrane</keyword>
<reference evidence="2" key="1">
    <citation type="journal article" date="2019" name="Pathogens">
        <title>In silico Identification of Novel Toxin Homologs and Associated Mobile Genetic Elements in Clostridium perfringens.</title>
        <authorList>
            <person name="Lacey J.A."/>
            <person name="Johanesen P.A."/>
            <person name="Lyras D."/>
            <person name="Moore R.J."/>
        </authorList>
    </citation>
    <scope>NUCLEOTIDE SEQUENCE</scope>
    <source>
        <strain evidence="2">16SBCL1142</strain>
        <plasmid evidence="2">pCP16SBCL1142-1</plasmid>
    </source>
</reference>
<organism evidence="2">
    <name type="scientific">Clostridium perfringens</name>
    <dbReference type="NCBI Taxonomy" id="1502"/>
    <lineage>
        <taxon>Bacteria</taxon>
        <taxon>Bacillati</taxon>
        <taxon>Bacillota</taxon>
        <taxon>Clostridia</taxon>
        <taxon>Eubacteriales</taxon>
        <taxon>Clostridiaceae</taxon>
        <taxon>Clostridium</taxon>
    </lineage>
</organism>
<sequence>MGSLNNKNINKLILIPTFLYLISIFIGLSLYGYNINILKDNITSLTFLDIFLNNLKGIGINILGIFSFGVITIFYTIFNGLIHGIMIRVFFENFSLLNTLLKIVPHGIFEVPAIILSCHIGLFPIYIILNKFFNIFCFKKSILLNTLKNLIFLDILLVFIAAIIESTITKLV</sequence>
<dbReference type="InterPro" id="IPR002798">
    <property type="entry name" value="SpoIIM-like"/>
</dbReference>
<feature type="transmembrane region" description="Helical" evidence="1">
    <location>
        <begin position="150"/>
        <end position="168"/>
    </location>
</feature>
<dbReference type="PANTHER" id="PTHR35337:SF1">
    <property type="entry name" value="SLR1478 PROTEIN"/>
    <property type="match status" value="1"/>
</dbReference>
<dbReference type="EMBL" id="MK285062">
    <property type="protein sequence ID" value="QDB01247.1"/>
    <property type="molecule type" value="Genomic_DNA"/>
</dbReference>
<keyword evidence="1" id="KW-0472">Membrane</keyword>
<geneLocation type="plasmid" evidence="2">
    <name>pCP16SBCL1142-1</name>
</geneLocation>
<dbReference type="PANTHER" id="PTHR35337">
    <property type="entry name" value="SLR1478 PROTEIN"/>
    <property type="match status" value="1"/>
</dbReference>
<feature type="transmembrane region" description="Helical" evidence="1">
    <location>
        <begin position="12"/>
        <end position="33"/>
    </location>
</feature>
<proteinExistence type="predicted"/>
<protein>
    <recommendedName>
        <fullName evidence="3">Stage II sporulation protein M</fullName>
    </recommendedName>
</protein>
<dbReference type="AlphaFoldDB" id="A0A4Y5T4C2"/>
<evidence type="ECO:0000256" key="1">
    <source>
        <dbReference type="SAM" id="Phobius"/>
    </source>
</evidence>
<keyword evidence="1" id="KW-1133">Transmembrane helix</keyword>
<feature type="transmembrane region" description="Helical" evidence="1">
    <location>
        <begin position="111"/>
        <end position="129"/>
    </location>
</feature>
<evidence type="ECO:0008006" key="3">
    <source>
        <dbReference type="Google" id="ProtNLM"/>
    </source>
</evidence>
<accession>A0A4Y5T4C2</accession>
<dbReference type="Pfam" id="PF01944">
    <property type="entry name" value="SpoIIM"/>
    <property type="match status" value="1"/>
</dbReference>